<feature type="region of interest" description="Disordered" evidence="6">
    <location>
        <begin position="295"/>
        <end position="315"/>
    </location>
</feature>
<protein>
    <submittedName>
        <fullName evidence="9">Similar to Saccharomyces cerevisiae YNL126W SPC98 Component of the microtubule-nucleating Tub4p (Gamma-tubulin) complex</fullName>
    </submittedName>
</protein>
<dbReference type="Pfam" id="PF04130">
    <property type="entry name" value="GCP_C_terminal"/>
    <property type="match status" value="1"/>
</dbReference>
<evidence type="ECO:0000256" key="3">
    <source>
        <dbReference type="ARBA" id="ARBA00022490"/>
    </source>
</evidence>
<gene>
    <name evidence="9" type="ORF">BN980_GECA13s01704g</name>
</gene>
<dbReference type="OrthoDB" id="5860513at2759"/>
<dbReference type="GO" id="GO:0043015">
    <property type="term" value="F:gamma-tubulin binding"/>
    <property type="evidence" value="ECO:0007669"/>
    <property type="project" value="InterPro"/>
</dbReference>
<dbReference type="Proteomes" id="UP000242525">
    <property type="component" value="Unassembled WGS sequence"/>
</dbReference>
<comment type="similarity">
    <text evidence="2">Belongs to the TUBGCP family.</text>
</comment>
<evidence type="ECO:0000256" key="6">
    <source>
        <dbReference type="SAM" id="MobiDB-lite"/>
    </source>
</evidence>
<dbReference type="GO" id="GO:0000278">
    <property type="term" value="P:mitotic cell cycle"/>
    <property type="evidence" value="ECO:0007669"/>
    <property type="project" value="TreeGrafter"/>
</dbReference>
<keyword evidence="3" id="KW-0963">Cytoplasm</keyword>
<dbReference type="InterPro" id="IPR041470">
    <property type="entry name" value="GCP_N"/>
</dbReference>
<dbReference type="InterPro" id="IPR040457">
    <property type="entry name" value="GCP_C"/>
</dbReference>
<sequence>MDNHEAWYERVLEKLIDNVIGADVIEEDKEELIRELMTFLSNDMTERPRTFSDLRFVADSVYSQLQQDTPEIAVQFMNLVSRLNPEDSGLRHPAEAVHFLSLLAGSGTDQQYQSQQQQQPYYNNRRSGYRYTGLYNVPDGLEEMDIEDSIRLGSGPTNTFSHDEPSTVTLGQLVQQFNRHQDPSDDVILADLPFALQGIPTETFPWHVARGSSELTTTVNVGMPETLAWPKLGLLNQLLEPAILYKDIKTKLSFREKHQGRSAGLVEQALCSAIDSELQNYLTFVGVIETEIRRQQDQNTRDNNHNNNSSTRGRGNGSVITLRRCVVLLQEATLGLRLIHSILTESRGLVGGQILSLIHNYTYNGDELVAQFAQRLLPKVSVPFYDMLNRWIGTGQLIDPHEEFFVQPGDQGSRWEGRFVLVKDKVPSYMKPEVAQRVFQIGKTLYFVRVACDDREWVEERQAGFTALDAGSYGSGREDVFTTNQRLERQINDAYTDVVRHLNHTLREKFGLDRHLRGLKDYLLLGKGDFVQLLVETIAPSLDKPAVQLFRHHLTATLETAILGSNAHYDHEDVLRCLDARMLELGHGDIGWDVFTLDYRVEQPLDTVILDKAATKEYLRVFNFLWRIKRVSFALNRTWRKMATMERSGRLYIRLDSHNGGDDDSTIELASYIHELWKVVRATTGEMLHFINELQYYINYEVIETSWVQLQRDLTERYLSVDEIISVHREYLARITYKGLLGGGELYMGELHEILKNILSFRACVEGLHDITNRYNSGAANTSASGSGADEKRVLNIGGLIREIRVGFEDTVERLVAQLNKQEDGEMRFLGVRLDFNGFYSSRMS</sequence>
<feature type="compositionally biased region" description="Basic and acidic residues" evidence="6">
    <location>
        <begin position="295"/>
        <end position="304"/>
    </location>
</feature>
<feature type="domain" description="Gamma tubulin complex component protein N-terminal" evidence="8">
    <location>
        <begin position="189"/>
        <end position="509"/>
    </location>
</feature>
<dbReference type="GO" id="GO:0051225">
    <property type="term" value="P:spindle assembly"/>
    <property type="evidence" value="ECO:0007669"/>
    <property type="project" value="TreeGrafter"/>
</dbReference>
<dbReference type="AlphaFoldDB" id="A0A0J9XFG7"/>
<evidence type="ECO:0000259" key="8">
    <source>
        <dbReference type="Pfam" id="PF17681"/>
    </source>
</evidence>
<keyword evidence="4" id="KW-0493">Microtubule</keyword>
<dbReference type="GO" id="GO:0000930">
    <property type="term" value="C:gamma-tubulin complex"/>
    <property type="evidence" value="ECO:0007669"/>
    <property type="project" value="UniProtKB-ARBA"/>
</dbReference>
<dbReference type="GO" id="GO:0051011">
    <property type="term" value="F:microtubule minus-end binding"/>
    <property type="evidence" value="ECO:0007669"/>
    <property type="project" value="TreeGrafter"/>
</dbReference>
<dbReference type="STRING" id="1173061.A0A0J9XFG7"/>
<dbReference type="GO" id="GO:0044732">
    <property type="term" value="C:mitotic spindle pole body"/>
    <property type="evidence" value="ECO:0007669"/>
    <property type="project" value="TreeGrafter"/>
</dbReference>
<dbReference type="Gene3D" id="1.20.120.1900">
    <property type="entry name" value="Gamma-tubulin complex, C-terminal domain"/>
    <property type="match status" value="1"/>
</dbReference>
<evidence type="ECO:0000313" key="9">
    <source>
        <dbReference type="EMBL" id="CDO56020.1"/>
    </source>
</evidence>
<evidence type="ECO:0000256" key="2">
    <source>
        <dbReference type="ARBA" id="ARBA00010337"/>
    </source>
</evidence>
<name>A0A0J9XFG7_GEOCN</name>
<proteinExistence type="inferred from homology"/>
<dbReference type="GO" id="GO:0051321">
    <property type="term" value="P:meiotic cell cycle"/>
    <property type="evidence" value="ECO:0007669"/>
    <property type="project" value="TreeGrafter"/>
</dbReference>
<dbReference type="PANTHER" id="PTHR19302">
    <property type="entry name" value="GAMMA TUBULIN COMPLEX PROTEIN"/>
    <property type="match status" value="1"/>
</dbReference>
<dbReference type="GO" id="GO:0031122">
    <property type="term" value="P:cytoplasmic microtubule organization"/>
    <property type="evidence" value="ECO:0007669"/>
    <property type="project" value="TreeGrafter"/>
</dbReference>
<dbReference type="GO" id="GO:0007020">
    <property type="term" value="P:microtubule nucleation"/>
    <property type="evidence" value="ECO:0007669"/>
    <property type="project" value="InterPro"/>
</dbReference>
<dbReference type="Pfam" id="PF17681">
    <property type="entry name" value="GCP_N_terminal"/>
    <property type="match status" value="1"/>
</dbReference>
<dbReference type="PANTHER" id="PTHR19302:SF14">
    <property type="entry name" value="GAMMA-TUBULIN COMPLEX COMPONENT 3"/>
    <property type="match status" value="1"/>
</dbReference>
<keyword evidence="5" id="KW-0206">Cytoskeleton</keyword>
<evidence type="ECO:0000256" key="5">
    <source>
        <dbReference type="ARBA" id="ARBA00023212"/>
    </source>
</evidence>
<dbReference type="InterPro" id="IPR007259">
    <property type="entry name" value="GCP"/>
</dbReference>
<reference evidence="9" key="1">
    <citation type="submission" date="2014-03" db="EMBL/GenBank/DDBJ databases">
        <authorList>
            <person name="Casaregola S."/>
        </authorList>
    </citation>
    <scope>NUCLEOTIDE SEQUENCE [LARGE SCALE GENOMIC DNA]</scope>
    <source>
        <strain evidence="9">CLIB 918</strain>
    </source>
</reference>
<dbReference type="GO" id="GO:0000922">
    <property type="term" value="C:spindle pole"/>
    <property type="evidence" value="ECO:0007669"/>
    <property type="project" value="InterPro"/>
</dbReference>
<evidence type="ECO:0000256" key="1">
    <source>
        <dbReference type="ARBA" id="ARBA00004245"/>
    </source>
</evidence>
<dbReference type="GO" id="GO:0005874">
    <property type="term" value="C:microtubule"/>
    <property type="evidence" value="ECO:0007669"/>
    <property type="project" value="UniProtKB-KW"/>
</dbReference>
<dbReference type="EMBL" id="CCBN010000013">
    <property type="protein sequence ID" value="CDO56020.1"/>
    <property type="molecule type" value="Genomic_DNA"/>
</dbReference>
<evidence type="ECO:0000256" key="4">
    <source>
        <dbReference type="ARBA" id="ARBA00022701"/>
    </source>
</evidence>
<evidence type="ECO:0000259" key="7">
    <source>
        <dbReference type="Pfam" id="PF04130"/>
    </source>
</evidence>
<accession>A0A0J9XFG7</accession>
<comment type="subcellular location">
    <subcellularLocation>
        <location evidence="1">Cytoplasm</location>
        <location evidence="1">Cytoskeleton</location>
    </subcellularLocation>
</comment>
<dbReference type="InterPro" id="IPR042241">
    <property type="entry name" value="GCP_C_sf"/>
</dbReference>
<comment type="caution">
    <text evidence="9">The sequence shown here is derived from an EMBL/GenBank/DDBJ whole genome shotgun (WGS) entry which is preliminary data.</text>
</comment>
<keyword evidence="10" id="KW-1185">Reference proteome</keyword>
<evidence type="ECO:0000313" key="10">
    <source>
        <dbReference type="Proteomes" id="UP000242525"/>
    </source>
</evidence>
<feature type="domain" description="Gamma tubulin complex component C-terminal" evidence="7">
    <location>
        <begin position="512"/>
        <end position="840"/>
    </location>
</feature>
<organism evidence="9 10">
    <name type="scientific">Geotrichum candidum</name>
    <name type="common">Oospora lactis</name>
    <name type="synonym">Dipodascus geotrichum</name>
    <dbReference type="NCBI Taxonomy" id="1173061"/>
    <lineage>
        <taxon>Eukaryota</taxon>
        <taxon>Fungi</taxon>
        <taxon>Dikarya</taxon>
        <taxon>Ascomycota</taxon>
        <taxon>Saccharomycotina</taxon>
        <taxon>Dipodascomycetes</taxon>
        <taxon>Dipodascales</taxon>
        <taxon>Dipodascaceae</taxon>
        <taxon>Geotrichum</taxon>
    </lineage>
</organism>